<sequence length="191" mass="21797">MKSMLSIGENNWRKGYQERRRTDRPFSRGLSNMLRNTEIRKNDIHSKTKKILHLLGLGRIFSCVFVKVSEGIIDMLKKVEPYITYGYPNLENIKELIYKKGHVKLEKQKIPLIDNNTVEQVLGKYGIICNEDIVHEIGSVSPQFKEVTSVLWPFNLSKPEAGLSGKKKPYKGGGDAGNPELHINELISEMN</sequence>
<reference evidence="5 6" key="1">
    <citation type="submission" date="2023-12" db="EMBL/GenBank/DDBJ databases">
        <title>A high-quality genome assembly for Dillenia turbinata (Dilleniales).</title>
        <authorList>
            <person name="Chanderbali A."/>
        </authorList>
    </citation>
    <scope>NUCLEOTIDE SEQUENCE [LARGE SCALE GENOMIC DNA]</scope>
    <source>
        <strain evidence="5">LSX21</strain>
        <tissue evidence="5">Leaf</tissue>
    </source>
</reference>
<dbReference type="GO" id="GO:0022625">
    <property type="term" value="C:cytosolic large ribosomal subunit"/>
    <property type="evidence" value="ECO:0007669"/>
    <property type="project" value="TreeGrafter"/>
</dbReference>
<evidence type="ECO:0000313" key="5">
    <source>
        <dbReference type="EMBL" id="KAK6928769.1"/>
    </source>
</evidence>
<dbReference type="InterPro" id="IPR018038">
    <property type="entry name" value="Ribosomal_uL30_CS"/>
</dbReference>
<evidence type="ECO:0000256" key="3">
    <source>
        <dbReference type="ARBA" id="ARBA00023274"/>
    </source>
</evidence>
<gene>
    <name evidence="5" type="ORF">RJ641_004974</name>
</gene>
<dbReference type="Pfam" id="PF00327">
    <property type="entry name" value="Ribosomal_L30"/>
    <property type="match status" value="1"/>
</dbReference>
<evidence type="ECO:0000313" key="6">
    <source>
        <dbReference type="Proteomes" id="UP001370490"/>
    </source>
</evidence>
<dbReference type="FunFam" id="3.30.1390.20:FF:000004">
    <property type="entry name" value="60S ribosomal protein L7"/>
    <property type="match status" value="1"/>
</dbReference>
<evidence type="ECO:0000256" key="1">
    <source>
        <dbReference type="ARBA" id="ARBA00007594"/>
    </source>
</evidence>
<dbReference type="SUPFAM" id="SSF55129">
    <property type="entry name" value="Ribosomal protein L30p/L7e"/>
    <property type="match status" value="1"/>
</dbReference>
<accession>A0AAN8Z6W1</accession>
<dbReference type="InterPro" id="IPR039699">
    <property type="entry name" value="Ribosomal_uL30"/>
</dbReference>
<proteinExistence type="inferred from homology"/>
<feature type="domain" description="Large ribosomal subunit protein uL30-like ferredoxin-like fold" evidence="4">
    <location>
        <begin position="42"/>
        <end position="83"/>
    </location>
</feature>
<dbReference type="CDD" id="cd01657">
    <property type="entry name" value="Ribosomal_L7_archeal_euk"/>
    <property type="match status" value="1"/>
</dbReference>
<dbReference type="EMBL" id="JBAMMX010000013">
    <property type="protein sequence ID" value="KAK6928769.1"/>
    <property type="molecule type" value="Genomic_DNA"/>
</dbReference>
<comment type="similarity">
    <text evidence="1">Belongs to the universal ribosomal protein uL30 family.</text>
</comment>
<dbReference type="InterPro" id="IPR016082">
    <property type="entry name" value="Ribosomal_uL30_ferredoxin-like"/>
</dbReference>
<name>A0AAN8Z6W1_9MAGN</name>
<dbReference type="Gene3D" id="3.30.1390.20">
    <property type="entry name" value="Ribosomal protein L30, ferredoxin-like fold domain"/>
    <property type="match status" value="1"/>
</dbReference>
<keyword evidence="3" id="KW-0687">Ribonucleoprotein</keyword>
<dbReference type="InterPro" id="IPR035808">
    <property type="entry name" value="Ribosomal_uL30_euk_arc"/>
</dbReference>
<dbReference type="InterPro" id="IPR036919">
    <property type="entry name" value="Ribo_uL30_ferredoxin-like_sf"/>
</dbReference>
<dbReference type="PANTHER" id="PTHR11524">
    <property type="entry name" value="60S RIBOSOMAL PROTEIN L7"/>
    <property type="match status" value="1"/>
</dbReference>
<protein>
    <submittedName>
        <fullName evidence="5">Ribosomal protein L30, ferredoxin-like fold domain</fullName>
    </submittedName>
</protein>
<dbReference type="GO" id="GO:0003735">
    <property type="term" value="F:structural constituent of ribosome"/>
    <property type="evidence" value="ECO:0007669"/>
    <property type="project" value="TreeGrafter"/>
</dbReference>
<comment type="caution">
    <text evidence="5">The sequence shown here is derived from an EMBL/GenBank/DDBJ whole genome shotgun (WGS) entry which is preliminary data.</text>
</comment>
<dbReference type="PANTHER" id="PTHR11524:SF36">
    <property type="entry name" value="LARGE RIBOSOMAL SUBUNIT PROTEIN UL30Z"/>
    <property type="match status" value="1"/>
</dbReference>
<evidence type="ECO:0000259" key="4">
    <source>
        <dbReference type="Pfam" id="PF00327"/>
    </source>
</evidence>
<keyword evidence="6" id="KW-1185">Reference proteome</keyword>
<keyword evidence="2 5" id="KW-0689">Ribosomal protein</keyword>
<dbReference type="Proteomes" id="UP001370490">
    <property type="component" value="Unassembled WGS sequence"/>
</dbReference>
<evidence type="ECO:0000256" key="2">
    <source>
        <dbReference type="ARBA" id="ARBA00022980"/>
    </source>
</evidence>
<dbReference type="GO" id="GO:0003723">
    <property type="term" value="F:RNA binding"/>
    <property type="evidence" value="ECO:0007669"/>
    <property type="project" value="TreeGrafter"/>
</dbReference>
<organism evidence="5 6">
    <name type="scientific">Dillenia turbinata</name>
    <dbReference type="NCBI Taxonomy" id="194707"/>
    <lineage>
        <taxon>Eukaryota</taxon>
        <taxon>Viridiplantae</taxon>
        <taxon>Streptophyta</taxon>
        <taxon>Embryophyta</taxon>
        <taxon>Tracheophyta</taxon>
        <taxon>Spermatophyta</taxon>
        <taxon>Magnoliopsida</taxon>
        <taxon>eudicotyledons</taxon>
        <taxon>Gunneridae</taxon>
        <taxon>Pentapetalae</taxon>
        <taxon>Dilleniales</taxon>
        <taxon>Dilleniaceae</taxon>
        <taxon>Dillenia</taxon>
    </lineage>
</organism>
<dbReference type="PROSITE" id="PS00634">
    <property type="entry name" value="RIBOSOMAL_L30"/>
    <property type="match status" value="1"/>
</dbReference>
<dbReference type="AlphaFoldDB" id="A0AAN8Z6W1"/>
<dbReference type="GO" id="GO:0000463">
    <property type="term" value="P:maturation of LSU-rRNA from tricistronic rRNA transcript (SSU-rRNA, 5.8S rRNA, LSU-rRNA)"/>
    <property type="evidence" value="ECO:0007669"/>
    <property type="project" value="TreeGrafter"/>
</dbReference>